<evidence type="ECO:0000313" key="2">
    <source>
        <dbReference type="Proteomes" id="UP001642484"/>
    </source>
</evidence>
<keyword evidence="2" id="KW-1185">Reference proteome</keyword>
<name>A0ABP0J1U7_9DINO</name>
<dbReference type="EMBL" id="CAXAMN010004225">
    <property type="protein sequence ID" value="CAK9008341.1"/>
    <property type="molecule type" value="Genomic_DNA"/>
</dbReference>
<sequence>MRDPHLRLAVTNGGMPVAVPTPPHAGGAMEQVWRGTLRSFSSSTGYGFVHNEELQRHYGRPSQLSEGACAMGSWSVCVYNVSTLENHADESEMCCSLMCDVVAGLTWQTKKTDSTAG</sequence>
<dbReference type="Proteomes" id="UP001642484">
    <property type="component" value="Unassembled WGS sequence"/>
</dbReference>
<organism evidence="1 2">
    <name type="scientific">Durusdinium trenchii</name>
    <dbReference type="NCBI Taxonomy" id="1381693"/>
    <lineage>
        <taxon>Eukaryota</taxon>
        <taxon>Sar</taxon>
        <taxon>Alveolata</taxon>
        <taxon>Dinophyceae</taxon>
        <taxon>Suessiales</taxon>
        <taxon>Symbiodiniaceae</taxon>
        <taxon>Durusdinium</taxon>
    </lineage>
</organism>
<comment type="caution">
    <text evidence="1">The sequence shown here is derived from an EMBL/GenBank/DDBJ whole genome shotgun (WGS) entry which is preliminary data.</text>
</comment>
<protein>
    <submittedName>
        <fullName evidence="1">Uncharacterized protein</fullName>
    </submittedName>
</protein>
<reference evidence="1 2" key="1">
    <citation type="submission" date="2024-02" db="EMBL/GenBank/DDBJ databases">
        <authorList>
            <person name="Chen Y."/>
            <person name="Shah S."/>
            <person name="Dougan E. K."/>
            <person name="Thang M."/>
            <person name="Chan C."/>
        </authorList>
    </citation>
    <scope>NUCLEOTIDE SEQUENCE [LARGE SCALE GENOMIC DNA]</scope>
</reference>
<gene>
    <name evidence="1" type="ORF">CCMP2556_LOCUS9206</name>
</gene>
<accession>A0ABP0J1U7</accession>
<evidence type="ECO:0000313" key="1">
    <source>
        <dbReference type="EMBL" id="CAK9008341.1"/>
    </source>
</evidence>
<proteinExistence type="predicted"/>